<dbReference type="GO" id="GO:0016757">
    <property type="term" value="F:glycosyltransferase activity"/>
    <property type="evidence" value="ECO:0007669"/>
    <property type="project" value="InterPro"/>
</dbReference>
<organism evidence="3 4">
    <name type="scientific">Treponema porcinum</name>
    <dbReference type="NCBI Taxonomy" id="261392"/>
    <lineage>
        <taxon>Bacteria</taxon>
        <taxon>Pseudomonadati</taxon>
        <taxon>Spirochaetota</taxon>
        <taxon>Spirochaetia</taxon>
        <taxon>Spirochaetales</taxon>
        <taxon>Treponemataceae</taxon>
        <taxon>Treponema</taxon>
    </lineage>
</organism>
<feature type="domain" description="Glycosyl transferase family 1" evidence="2">
    <location>
        <begin position="177"/>
        <end position="330"/>
    </location>
</feature>
<dbReference type="Gene3D" id="3.40.50.2000">
    <property type="entry name" value="Glycogen Phosphorylase B"/>
    <property type="match status" value="2"/>
</dbReference>
<protein>
    <submittedName>
        <fullName evidence="3">Glycosyltransferase involved in cell wall bisynthesis</fullName>
    </submittedName>
</protein>
<name>A0A1T4ME50_TREPO</name>
<dbReference type="CDD" id="cd03809">
    <property type="entry name" value="GT4_MtfB-like"/>
    <property type="match status" value="1"/>
</dbReference>
<dbReference type="STRING" id="261392.SAMN02745149_01948"/>
<proteinExistence type="predicted"/>
<gene>
    <name evidence="3" type="ORF">SAMN02745149_01948</name>
</gene>
<dbReference type="InterPro" id="IPR001296">
    <property type="entry name" value="Glyco_trans_1"/>
</dbReference>
<evidence type="ECO:0000256" key="1">
    <source>
        <dbReference type="ARBA" id="ARBA00022679"/>
    </source>
</evidence>
<evidence type="ECO:0000259" key="2">
    <source>
        <dbReference type="Pfam" id="PF00534"/>
    </source>
</evidence>
<dbReference type="SUPFAM" id="SSF53756">
    <property type="entry name" value="UDP-Glycosyltransferase/glycogen phosphorylase"/>
    <property type="match status" value="1"/>
</dbReference>
<dbReference type="GeneID" id="78317225"/>
<sequence>MQIAIDCRMSGKSGIGSYFDALLPYFIKDFECLLIGSGSVIEKYKSCAGVTVCECTAEPFSVQELFFFPKNVLKKINECGAFYTPYCNIPGGIRVPVYTTIHDIVFLDVPGLASKAGTFVRKCFYRRAARKSAAVFTVSNFSAERIKTLLHCKKPVVVTYNAAPEYLSSRTDGTEIIRKEKHSVLFVGNIKKHKGLKVLLDAFRLLLKKVPDSRLIIVGNAENFRTGDTAIFEEIKTLPPSAVCFTGKISNEELKNCYYKANLLVQPSFYEGFGMPPLEALTCGTNAVISDIPVFREIYRDFPVTFFSSGNPDDLAEKIEKSFELPEVRDIPKIYSFSKTFETIKKELI</sequence>
<dbReference type="EMBL" id="FUWG01000015">
    <property type="protein sequence ID" value="SJZ65136.1"/>
    <property type="molecule type" value="Genomic_DNA"/>
</dbReference>
<evidence type="ECO:0000313" key="4">
    <source>
        <dbReference type="Proteomes" id="UP000190423"/>
    </source>
</evidence>
<dbReference type="Proteomes" id="UP000190423">
    <property type="component" value="Unassembled WGS sequence"/>
</dbReference>
<dbReference type="PANTHER" id="PTHR46401">
    <property type="entry name" value="GLYCOSYLTRANSFERASE WBBK-RELATED"/>
    <property type="match status" value="1"/>
</dbReference>
<dbReference type="AlphaFoldDB" id="A0A1T4ME50"/>
<keyword evidence="4" id="KW-1185">Reference proteome</keyword>
<accession>A0A1T4ME50</accession>
<dbReference type="OrthoDB" id="9797829at2"/>
<dbReference type="RefSeq" id="WP_078933844.1">
    <property type="nucleotide sequence ID" value="NZ_FUWG01000015.1"/>
</dbReference>
<dbReference type="PANTHER" id="PTHR46401:SF2">
    <property type="entry name" value="GLYCOSYLTRANSFERASE WBBK-RELATED"/>
    <property type="match status" value="1"/>
</dbReference>
<dbReference type="Pfam" id="PF00534">
    <property type="entry name" value="Glycos_transf_1"/>
    <property type="match status" value="1"/>
</dbReference>
<reference evidence="3 4" key="1">
    <citation type="submission" date="2017-02" db="EMBL/GenBank/DDBJ databases">
        <authorList>
            <person name="Peterson S.W."/>
        </authorList>
    </citation>
    <scope>NUCLEOTIDE SEQUENCE [LARGE SCALE GENOMIC DNA]</scope>
    <source>
        <strain evidence="3 4">ATCC BAA-908</strain>
    </source>
</reference>
<keyword evidence="1 3" id="KW-0808">Transferase</keyword>
<evidence type="ECO:0000313" key="3">
    <source>
        <dbReference type="EMBL" id="SJZ65136.1"/>
    </source>
</evidence>